<dbReference type="InterPro" id="IPR005311">
    <property type="entry name" value="PBP_dimer"/>
</dbReference>
<dbReference type="SUPFAM" id="SSF56601">
    <property type="entry name" value="beta-lactamase/transpeptidase-like"/>
    <property type="match status" value="1"/>
</dbReference>
<comment type="subcellular location">
    <subcellularLocation>
        <location evidence="2">Cell membrane</location>
    </subcellularLocation>
    <subcellularLocation>
        <location evidence="1">Membrane</location>
        <topology evidence="1">Single-pass membrane protein</topology>
    </subcellularLocation>
</comment>
<evidence type="ECO:0000256" key="3">
    <source>
        <dbReference type="ARBA" id="ARBA00022475"/>
    </source>
</evidence>
<evidence type="ECO:0000259" key="11">
    <source>
        <dbReference type="Pfam" id="PF00905"/>
    </source>
</evidence>
<dbReference type="InterPro" id="IPR036138">
    <property type="entry name" value="PBP_dimer_sf"/>
</dbReference>
<evidence type="ECO:0000256" key="10">
    <source>
        <dbReference type="SAM" id="Phobius"/>
    </source>
</evidence>
<keyword evidence="5" id="KW-0133">Cell shape</keyword>
<dbReference type="Pfam" id="PF00905">
    <property type="entry name" value="Transpeptidase"/>
    <property type="match status" value="1"/>
</dbReference>
<reference evidence="13 14" key="1">
    <citation type="journal article" date="2016" name="Nat. Commun.">
        <title>Thousands of microbial genomes shed light on interconnected biogeochemical processes in an aquifer system.</title>
        <authorList>
            <person name="Anantharaman K."/>
            <person name="Brown C.T."/>
            <person name="Hug L.A."/>
            <person name="Sharon I."/>
            <person name="Castelle C.J."/>
            <person name="Probst A.J."/>
            <person name="Thomas B.C."/>
            <person name="Singh A."/>
            <person name="Wilkins M.J."/>
            <person name="Karaoz U."/>
            <person name="Brodie E.L."/>
            <person name="Williams K.H."/>
            <person name="Hubbard S.S."/>
            <person name="Banfield J.F."/>
        </authorList>
    </citation>
    <scope>NUCLEOTIDE SEQUENCE [LARGE SCALE GENOMIC DNA]</scope>
</reference>
<evidence type="ECO:0000256" key="4">
    <source>
        <dbReference type="ARBA" id="ARBA00022692"/>
    </source>
</evidence>
<dbReference type="GO" id="GO:0008658">
    <property type="term" value="F:penicillin binding"/>
    <property type="evidence" value="ECO:0007669"/>
    <property type="project" value="InterPro"/>
</dbReference>
<comment type="caution">
    <text evidence="13">The sequence shown here is derived from an EMBL/GenBank/DDBJ whole genome shotgun (WGS) entry which is preliminary data.</text>
</comment>
<dbReference type="GO" id="GO:0005886">
    <property type="term" value="C:plasma membrane"/>
    <property type="evidence" value="ECO:0007669"/>
    <property type="project" value="UniProtKB-SubCell"/>
</dbReference>
<evidence type="ECO:0000256" key="1">
    <source>
        <dbReference type="ARBA" id="ARBA00004167"/>
    </source>
</evidence>
<keyword evidence="3" id="KW-1003">Cell membrane</keyword>
<sequence>METLVSNQRQSWLVWFLRGVLILSFLVLFGRLFELTIIRGAYFRSLSDENRIRRISIIAPRGKILARGGEVLVMNKDLNEKVDLHKLDIQEKGTTIEWQRFYPMNYGPAHVGGYLGEVSPEELGKVAGKCSDKGPRNLGSIIGRTGLEEEYDCLLSGIDGELLLEVDAYGENLRILGRKNPKAGSDLQTHIDIGLQEKVSELIKDKRAAVVVTTPNGEVLALSSSPSYDPNVFVEEEKDKERNNYIKDTNLPLFNRVIGGIYHPGSIYKPLVALASLEEGIIDEKFRFKDEGQITIKNVYGTYVYRNWYFTQYGGVEGEIDLVRALGRSTDTFFYKIGELTGIDAIVSWSEKFGLNKKAGIDIPGEVEGLVPSPDWKLNVKGERWFLGNTYHMSIGQGDLAVTPLAINTAISLIANGGKICKPKIVGQTECTDIGVDINNTELIIRGMKAACSSGGTGYTFFDFEEKSGVNVACKTGTAENEGKEPHAWFTVFAPADDPQIVATILIENGGEGSKVAGPIAREIFNYWFKVPVTSTPVPNE</sequence>
<evidence type="ECO:0000256" key="2">
    <source>
        <dbReference type="ARBA" id="ARBA00004236"/>
    </source>
</evidence>
<keyword evidence="4 10" id="KW-0812">Transmembrane</keyword>
<feature type="domain" description="Penicillin-binding protein transpeptidase" evidence="11">
    <location>
        <begin position="208"/>
        <end position="525"/>
    </location>
</feature>
<name>A0A1F7X1H8_9BACT</name>
<dbReference type="GO" id="GO:0008360">
    <property type="term" value="P:regulation of cell shape"/>
    <property type="evidence" value="ECO:0007669"/>
    <property type="project" value="UniProtKB-KW"/>
</dbReference>
<evidence type="ECO:0000256" key="9">
    <source>
        <dbReference type="ARBA" id="ARBA00023316"/>
    </source>
</evidence>
<keyword evidence="8 10" id="KW-0472">Membrane</keyword>
<dbReference type="Pfam" id="PF03717">
    <property type="entry name" value="PBP_dimer"/>
    <property type="match status" value="1"/>
</dbReference>
<evidence type="ECO:0000313" key="13">
    <source>
        <dbReference type="EMBL" id="OGM08228.1"/>
    </source>
</evidence>
<dbReference type="PANTHER" id="PTHR30627:SF2">
    <property type="entry name" value="PEPTIDOGLYCAN D,D-TRANSPEPTIDASE MRDA"/>
    <property type="match status" value="1"/>
</dbReference>
<dbReference type="Gene3D" id="3.90.1310.10">
    <property type="entry name" value="Penicillin-binding protein 2a (Domain 2)"/>
    <property type="match status" value="1"/>
</dbReference>
<dbReference type="AlphaFoldDB" id="A0A1F7X1H8"/>
<dbReference type="GO" id="GO:0071555">
    <property type="term" value="P:cell wall organization"/>
    <property type="evidence" value="ECO:0007669"/>
    <property type="project" value="UniProtKB-KW"/>
</dbReference>
<dbReference type="InterPro" id="IPR012338">
    <property type="entry name" value="Beta-lactam/transpept-like"/>
</dbReference>
<evidence type="ECO:0000256" key="8">
    <source>
        <dbReference type="ARBA" id="ARBA00023136"/>
    </source>
</evidence>
<accession>A0A1F7X1H8</accession>
<organism evidence="13 14">
    <name type="scientific">Candidatus Woesebacteria bacterium RBG_13_36_22</name>
    <dbReference type="NCBI Taxonomy" id="1802478"/>
    <lineage>
        <taxon>Bacteria</taxon>
        <taxon>Candidatus Woeseibacteriota</taxon>
    </lineage>
</organism>
<keyword evidence="9" id="KW-0961">Cell wall biogenesis/degradation</keyword>
<dbReference type="Proteomes" id="UP000176939">
    <property type="component" value="Unassembled WGS sequence"/>
</dbReference>
<dbReference type="SUPFAM" id="SSF56519">
    <property type="entry name" value="Penicillin binding protein dimerisation domain"/>
    <property type="match status" value="1"/>
</dbReference>
<proteinExistence type="predicted"/>
<dbReference type="PANTHER" id="PTHR30627">
    <property type="entry name" value="PEPTIDOGLYCAN D,D-TRANSPEPTIDASE"/>
    <property type="match status" value="1"/>
</dbReference>
<gene>
    <name evidence="13" type="ORF">A2Z67_06400</name>
</gene>
<dbReference type="GO" id="GO:0009252">
    <property type="term" value="P:peptidoglycan biosynthetic process"/>
    <property type="evidence" value="ECO:0007669"/>
    <property type="project" value="UniProtKB-KW"/>
</dbReference>
<protein>
    <recommendedName>
        <fullName evidence="15">Penicillin-binding protein 2</fullName>
    </recommendedName>
</protein>
<dbReference type="InterPro" id="IPR050515">
    <property type="entry name" value="Beta-lactam/transpept"/>
</dbReference>
<dbReference type="EMBL" id="MGFQ01000054">
    <property type="protein sequence ID" value="OGM08228.1"/>
    <property type="molecule type" value="Genomic_DNA"/>
</dbReference>
<feature type="domain" description="Penicillin-binding protein dimerisation" evidence="12">
    <location>
        <begin position="94"/>
        <end position="173"/>
    </location>
</feature>
<keyword evidence="7 10" id="KW-1133">Transmembrane helix</keyword>
<evidence type="ECO:0000256" key="5">
    <source>
        <dbReference type="ARBA" id="ARBA00022960"/>
    </source>
</evidence>
<evidence type="ECO:0000313" key="14">
    <source>
        <dbReference type="Proteomes" id="UP000176939"/>
    </source>
</evidence>
<dbReference type="InterPro" id="IPR001460">
    <property type="entry name" value="PCN-bd_Tpept"/>
</dbReference>
<evidence type="ECO:0000256" key="7">
    <source>
        <dbReference type="ARBA" id="ARBA00022989"/>
    </source>
</evidence>
<evidence type="ECO:0000259" key="12">
    <source>
        <dbReference type="Pfam" id="PF03717"/>
    </source>
</evidence>
<feature type="transmembrane region" description="Helical" evidence="10">
    <location>
        <begin position="12"/>
        <end position="33"/>
    </location>
</feature>
<keyword evidence="6" id="KW-0573">Peptidoglycan synthesis</keyword>
<dbReference type="Gene3D" id="3.40.710.10">
    <property type="entry name" value="DD-peptidase/beta-lactamase superfamily"/>
    <property type="match status" value="1"/>
</dbReference>
<evidence type="ECO:0000256" key="6">
    <source>
        <dbReference type="ARBA" id="ARBA00022984"/>
    </source>
</evidence>
<evidence type="ECO:0008006" key="15">
    <source>
        <dbReference type="Google" id="ProtNLM"/>
    </source>
</evidence>
<dbReference type="GO" id="GO:0071972">
    <property type="term" value="F:peptidoglycan L,D-transpeptidase activity"/>
    <property type="evidence" value="ECO:0007669"/>
    <property type="project" value="TreeGrafter"/>
</dbReference>